<keyword evidence="2" id="KW-1185">Reference proteome</keyword>
<reference evidence="1 2" key="1">
    <citation type="journal article" date="2024" name="G3 (Bethesda)">
        <title>Genome assembly of Hibiscus sabdariffa L. provides insights into metabolisms of medicinal natural products.</title>
        <authorList>
            <person name="Kim T."/>
        </authorList>
    </citation>
    <scope>NUCLEOTIDE SEQUENCE [LARGE SCALE GENOMIC DNA]</scope>
    <source>
        <strain evidence="1">TK-2024</strain>
        <tissue evidence="1">Old leaves</tissue>
    </source>
</reference>
<protein>
    <submittedName>
        <fullName evidence="1">Uncharacterized protein</fullName>
    </submittedName>
</protein>
<comment type="caution">
    <text evidence="1">The sequence shown here is derived from an EMBL/GenBank/DDBJ whole genome shotgun (WGS) entry which is preliminary data.</text>
</comment>
<name>A0ABR2NQ12_9ROSI</name>
<accession>A0ABR2NQ12</accession>
<evidence type="ECO:0000313" key="2">
    <source>
        <dbReference type="Proteomes" id="UP001396334"/>
    </source>
</evidence>
<dbReference type="EMBL" id="JBBPBN010000113">
    <property type="protein sequence ID" value="KAK8978268.1"/>
    <property type="molecule type" value="Genomic_DNA"/>
</dbReference>
<organism evidence="1 2">
    <name type="scientific">Hibiscus sabdariffa</name>
    <name type="common">roselle</name>
    <dbReference type="NCBI Taxonomy" id="183260"/>
    <lineage>
        <taxon>Eukaryota</taxon>
        <taxon>Viridiplantae</taxon>
        <taxon>Streptophyta</taxon>
        <taxon>Embryophyta</taxon>
        <taxon>Tracheophyta</taxon>
        <taxon>Spermatophyta</taxon>
        <taxon>Magnoliopsida</taxon>
        <taxon>eudicotyledons</taxon>
        <taxon>Gunneridae</taxon>
        <taxon>Pentapetalae</taxon>
        <taxon>rosids</taxon>
        <taxon>malvids</taxon>
        <taxon>Malvales</taxon>
        <taxon>Malvaceae</taxon>
        <taxon>Malvoideae</taxon>
        <taxon>Hibiscus</taxon>
    </lineage>
</organism>
<gene>
    <name evidence="1" type="ORF">V6N11_028273</name>
</gene>
<sequence>MGLMADLWEGHYTFNFSYTKVEKQKSIVVQQMAPVGMSDPNVFLEVDITLHCIGGEEAHHHSAVLLAKKQLLHNGIQIHRGNEDRCRTLSMLLLALASMSLVSIMQSVMGRIDKSGKGVYLQASTLGSLEPILLERVLLRS</sequence>
<evidence type="ECO:0000313" key="1">
    <source>
        <dbReference type="EMBL" id="KAK8978268.1"/>
    </source>
</evidence>
<dbReference type="Proteomes" id="UP001396334">
    <property type="component" value="Unassembled WGS sequence"/>
</dbReference>
<proteinExistence type="predicted"/>